<dbReference type="KEGG" id="brs:S23_46450"/>
<dbReference type="EMBL" id="AP012279">
    <property type="protein sequence ID" value="BAL77839.1"/>
    <property type="molecule type" value="Genomic_DNA"/>
</dbReference>
<evidence type="ECO:0000313" key="3">
    <source>
        <dbReference type="EMBL" id="BAL77839.1"/>
    </source>
</evidence>
<organism evidence="3 4">
    <name type="scientific">Bradyrhizobium cosmicum</name>
    <dbReference type="NCBI Taxonomy" id="1404864"/>
    <lineage>
        <taxon>Bacteria</taxon>
        <taxon>Pseudomonadati</taxon>
        <taxon>Pseudomonadota</taxon>
        <taxon>Alphaproteobacteria</taxon>
        <taxon>Hyphomicrobiales</taxon>
        <taxon>Nitrobacteraceae</taxon>
        <taxon>Bradyrhizobium</taxon>
    </lineage>
</organism>
<dbReference type="SUPFAM" id="SSF52172">
    <property type="entry name" value="CheY-like"/>
    <property type="match status" value="1"/>
</dbReference>
<gene>
    <name evidence="3" type="ORF">S23_46450</name>
</gene>
<proteinExistence type="predicted"/>
<evidence type="ECO:0000259" key="2">
    <source>
        <dbReference type="PROSITE" id="PS50110"/>
    </source>
</evidence>
<comment type="caution">
    <text evidence="1">Lacks conserved residue(s) required for the propagation of feature annotation.</text>
</comment>
<evidence type="ECO:0000313" key="4">
    <source>
        <dbReference type="Proteomes" id="UP000007886"/>
    </source>
</evidence>
<dbReference type="InterPro" id="IPR011006">
    <property type="entry name" value="CheY-like_superfamily"/>
</dbReference>
<dbReference type="Gene3D" id="3.40.50.2300">
    <property type="match status" value="1"/>
</dbReference>
<feature type="domain" description="Response regulatory" evidence="2">
    <location>
        <begin position="15"/>
        <end position="127"/>
    </location>
</feature>
<dbReference type="PROSITE" id="PS50110">
    <property type="entry name" value="RESPONSE_REGULATORY"/>
    <property type="match status" value="1"/>
</dbReference>
<accession>A0AAI8MG62</accession>
<name>A0AAI8MG62_9BRAD</name>
<dbReference type="AlphaFoldDB" id="A0AAI8MG62"/>
<dbReference type="InterPro" id="IPR001789">
    <property type="entry name" value="Sig_transdc_resp-reg_receiver"/>
</dbReference>
<dbReference type="GO" id="GO:0000160">
    <property type="term" value="P:phosphorelay signal transduction system"/>
    <property type="evidence" value="ECO:0007669"/>
    <property type="project" value="InterPro"/>
</dbReference>
<keyword evidence="4" id="KW-1185">Reference proteome</keyword>
<evidence type="ECO:0000256" key="1">
    <source>
        <dbReference type="PROSITE-ProRule" id="PRU00169"/>
    </source>
</evidence>
<protein>
    <recommendedName>
        <fullName evidence="2">Response regulatory domain-containing protein</fullName>
    </recommendedName>
</protein>
<sequence>MQLEPKLHAAGRRSTVFVIEGEEVVRSALYYILRDRYRVRTFISTDGAHISAADRPDVVLIGGSILQDRCEILLPALIAQFAGAKILIVADRTSDPLAQAYLGSGAYGVVSKPISFDPVCDAVRSALAEPIAQGGPSRLIRMASG</sequence>
<reference evidence="3 4" key="1">
    <citation type="journal article" date="2012" name="Microbes Environ.">
        <title>Complete genome sequence of Bradyrhizobium sp. S23321: insights into symbiosis evolution in soil oligotrophs.</title>
        <authorList>
            <person name="Okubo T."/>
            <person name="Tsukui T."/>
            <person name="Maita H."/>
            <person name="Okamoto S."/>
            <person name="Oshima K."/>
            <person name="Fujisawa T."/>
            <person name="Saito A."/>
            <person name="Futamata H."/>
            <person name="Hattori R."/>
            <person name="Shimomura Y."/>
            <person name="Haruta S."/>
            <person name="Morimoto S."/>
            <person name="Wang Y."/>
            <person name="Sakai Y."/>
            <person name="Hattori M."/>
            <person name="Aizawa S."/>
            <person name="Nagashima K.V.P."/>
            <person name="Masuda S."/>
            <person name="Hattori T."/>
            <person name="Yamashita A."/>
            <person name="Bao Z."/>
            <person name="Hayatsu M."/>
            <person name="Kajiya-Kanegae H."/>
            <person name="Yoshinaga I."/>
            <person name="Sakamoto K."/>
            <person name="Toyota K."/>
            <person name="Nakao M."/>
            <person name="Kohara M."/>
            <person name="Anda M."/>
            <person name="Niwa R."/>
            <person name="Jung-Hwan P."/>
            <person name="Sameshima-Saito R."/>
            <person name="Tokuda S."/>
            <person name="Yamamoto S."/>
            <person name="Yamamoto S."/>
            <person name="Yokoyama T."/>
            <person name="Akutsu T."/>
            <person name="Nakamura Y."/>
            <person name="Nakahira-Yanaka Y."/>
            <person name="Takada Hoshino Y."/>
            <person name="Hirakawa H."/>
            <person name="Mitsui H."/>
            <person name="Terasawa K."/>
            <person name="Itakura M."/>
            <person name="Sato S."/>
            <person name="Ikeda-Ohtsubo W."/>
            <person name="Sakakura N."/>
            <person name="Kaminuma E."/>
            <person name="Minamisawa K."/>
        </authorList>
    </citation>
    <scope>NUCLEOTIDE SEQUENCE [LARGE SCALE GENOMIC DNA]</scope>
    <source>
        <strain evidence="3 4">S23321</strain>
    </source>
</reference>
<dbReference type="RefSeq" id="WP_015687118.1">
    <property type="nucleotide sequence ID" value="NC_017082.1"/>
</dbReference>
<dbReference type="Proteomes" id="UP000007886">
    <property type="component" value="Chromosome"/>
</dbReference>